<protein>
    <submittedName>
        <fullName evidence="1">Phosphoserine phosphatase 2</fullName>
        <ecNumber evidence="1">3.1.3.3</ecNumber>
    </submittedName>
</protein>
<dbReference type="SMART" id="SM00855">
    <property type="entry name" value="PGAM"/>
    <property type="match status" value="1"/>
</dbReference>
<dbReference type="RefSeq" id="WP_023275400.1">
    <property type="nucleotide sequence ID" value="NZ_CP097562.1"/>
</dbReference>
<sequence length="196" mass="22916">MKTIYFIRHGQTKYNVEGRFVGSTDLPLSEDGRKQIFNKWDSIKSHIERDIIFTSPMKRCIETAGIIFPYDTFEVINNMREMNFGMFEGKTHDELEYLEEYRYFRETKGKSKIPKGESGIEFSMRVLKAFFEMIISMDKKDANNAVLVCHGGVIMALFAMLCSESNDIYYYHVDNGAGYKAHYNQYTKELIIIEKL</sequence>
<dbReference type="Proteomes" id="UP000017429">
    <property type="component" value="Chromosome"/>
</dbReference>
<dbReference type="AlphaFoldDB" id="V2QEG2"/>
<dbReference type="InterPro" id="IPR029033">
    <property type="entry name" value="His_PPase_superfam"/>
</dbReference>
<evidence type="ECO:0000313" key="2">
    <source>
        <dbReference type="Proteomes" id="UP000017429"/>
    </source>
</evidence>
<dbReference type="GO" id="GO:0016791">
    <property type="term" value="F:phosphatase activity"/>
    <property type="evidence" value="ECO:0007669"/>
    <property type="project" value="TreeGrafter"/>
</dbReference>
<dbReference type="Pfam" id="PF00300">
    <property type="entry name" value="His_Phos_1"/>
    <property type="match status" value="1"/>
</dbReference>
<accession>V2QEG2</accession>
<keyword evidence="2" id="KW-1185">Reference proteome</keyword>
<keyword evidence="1" id="KW-0378">Hydrolase</keyword>
<reference evidence="1" key="3">
    <citation type="submission" date="2022-06" db="EMBL/GenBank/DDBJ databases">
        <title>Resources to Facilitate Use of the Altered Schaedler Flora (ASF) Mouse Model to Study Microbiome Function.</title>
        <authorList>
            <person name="Proctor A."/>
            <person name="Parvinroo S."/>
            <person name="Richie T."/>
            <person name="Jia X."/>
            <person name="Lee S.T.M."/>
            <person name="Karp P.D."/>
            <person name="Paley S."/>
            <person name="Kostic A.D."/>
            <person name="Pierre J.F."/>
            <person name="Wannemuehler M.J."/>
            <person name="Phillips G.J."/>
        </authorList>
    </citation>
    <scope>NUCLEOTIDE SEQUENCE</scope>
    <source>
        <strain evidence="1">ASF457</strain>
    </source>
</reference>
<proteinExistence type="predicted"/>
<dbReference type="EMBL" id="CP097562">
    <property type="protein sequence ID" value="USF24030.1"/>
    <property type="molecule type" value="Genomic_DNA"/>
</dbReference>
<dbReference type="InterPro" id="IPR050275">
    <property type="entry name" value="PGM_Phosphatase"/>
</dbReference>
<dbReference type="CDD" id="cd07067">
    <property type="entry name" value="HP_PGM_like"/>
    <property type="match status" value="1"/>
</dbReference>
<dbReference type="KEGG" id="msch:N508_001105"/>
<dbReference type="GO" id="GO:0005737">
    <property type="term" value="C:cytoplasm"/>
    <property type="evidence" value="ECO:0007669"/>
    <property type="project" value="TreeGrafter"/>
</dbReference>
<reference evidence="1" key="2">
    <citation type="submission" date="2022-05" db="EMBL/GenBank/DDBJ databases">
        <authorList>
            <person name="Proctor A.L."/>
            <person name="Phillips G.J."/>
            <person name="Wannemuehler M.J."/>
        </authorList>
    </citation>
    <scope>NUCLEOTIDE SEQUENCE</scope>
    <source>
        <strain evidence="1">ASF457</strain>
    </source>
</reference>
<name>V2QEG2_9BACT</name>
<dbReference type="eggNOG" id="COG0406">
    <property type="taxonomic scope" value="Bacteria"/>
</dbReference>
<dbReference type="SUPFAM" id="SSF53254">
    <property type="entry name" value="Phosphoglycerate mutase-like"/>
    <property type="match status" value="1"/>
</dbReference>
<dbReference type="PANTHER" id="PTHR48100:SF1">
    <property type="entry name" value="HISTIDINE PHOSPHATASE FAMILY PROTEIN-RELATED"/>
    <property type="match status" value="1"/>
</dbReference>
<dbReference type="PIRSF" id="PIRSF000709">
    <property type="entry name" value="6PFK_2-Ptase"/>
    <property type="match status" value="1"/>
</dbReference>
<evidence type="ECO:0000313" key="1">
    <source>
        <dbReference type="EMBL" id="USF24030.1"/>
    </source>
</evidence>
<reference evidence="1" key="1">
    <citation type="journal article" date="2014" name="Genome Announc.">
        <title>Draft genome sequences of the altered schaedler flora, a defined bacterial community from gnotobiotic mice.</title>
        <authorList>
            <person name="Wannemuehler M.J."/>
            <person name="Overstreet A.M."/>
            <person name="Ward D.V."/>
            <person name="Phillips G.J."/>
        </authorList>
    </citation>
    <scope>NUCLEOTIDE SEQUENCE</scope>
    <source>
        <strain evidence="1">ASF457</strain>
    </source>
</reference>
<gene>
    <name evidence="1" type="primary">pspB</name>
    <name evidence="1" type="ORF">N508_001105</name>
</gene>
<dbReference type="Gene3D" id="3.40.50.1240">
    <property type="entry name" value="Phosphoglycerate mutase-like"/>
    <property type="match status" value="1"/>
</dbReference>
<organism evidence="1 2">
    <name type="scientific">Mucispirillum schaedleri ASF457</name>
    <dbReference type="NCBI Taxonomy" id="1379858"/>
    <lineage>
        <taxon>Bacteria</taxon>
        <taxon>Pseudomonadati</taxon>
        <taxon>Deferribacterota</taxon>
        <taxon>Deferribacteres</taxon>
        <taxon>Deferribacterales</taxon>
        <taxon>Mucispirillaceae</taxon>
        <taxon>Mucispirillum</taxon>
    </lineage>
</organism>
<dbReference type="InterPro" id="IPR013078">
    <property type="entry name" value="His_Pase_superF_clade-1"/>
</dbReference>
<dbReference type="EC" id="3.1.3.3" evidence="1"/>
<dbReference type="OrthoDB" id="9783269at2"/>
<dbReference type="PANTHER" id="PTHR48100">
    <property type="entry name" value="BROAD-SPECIFICITY PHOSPHATASE YOR283W-RELATED"/>
    <property type="match status" value="1"/>
</dbReference>